<keyword evidence="1" id="KW-1133">Transmembrane helix</keyword>
<feature type="transmembrane region" description="Helical" evidence="1">
    <location>
        <begin position="83"/>
        <end position="102"/>
    </location>
</feature>
<dbReference type="Proteomes" id="UP001212997">
    <property type="component" value="Unassembled WGS sequence"/>
</dbReference>
<dbReference type="AlphaFoldDB" id="A0AAD5YGM3"/>
<evidence type="ECO:0000313" key="3">
    <source>
        <dbReference type="Proteomes" id="UP001212997"/>
    </source>
</evidence>
<accession>A0AAD5YGM3</accession>
<proteinExistence type="predicted"/>
<evidence type="ECO:0000256" key="1">
    <source>
        <dbReference type="SAM" id="Phobius"/>
    </source>
</evidence>
<protein>
    <submittedName>
        <fullName evidence="2">Uncharacterized protein</fullName>
    </submittedName>
</protein>
<evidence type="ECO:0000313" key="2">
    <source>
        <dbReference type="EMBL" id="KAJ3484255.1"/>
    </source>
</evidence>
<feature type="transmembrane region" description="Helical" evidence="1">
    <location>
        <begin position="56"/>
        <end position="77"/>
    </location>
</feature>
<sequence>MSYQPSSPTSIITPAFGSPPTGMFLAPTPSALLILALWDLRFLACWWFYLLVPPRYSCSCCLLSLATLPTFSNFSGAQSSGLFLAWVLCFILTVWSLGTIRVSGSWQRLLRLVLDISTLVFH</sequence>
<organism evidence="2 3">
    <name type="scientific">Meripilus lineatus</name>
    <dbReference type="NCBI Taxonomy" id="2056292"/>
    <lineage>
        <taxon>Eukaryota</taxon>
        <taxon>Fungi</taxon>
        <taxon>Dikarya</taxon>
        <taxon>Basidiomycota</taxon>
        <taxon>Agaricomycotina</taxon>
        <taxon>Agaricomycetes</taxon>
        <taxon>Polyporales</taxon>
        <taxon>Meripilaceae</taxon>
        <taxon>Meripilus</taxon>
    </lineage>
</organism>
<gene>
    <name evidence="2" type="ORF">NLI96_g5764</name>
</gene>
<keyword evidence="1" id="KW-0472">Membrane</keyword>
<reference evidence="2" key="1">
    <citation type="submission" date="2022-07" db="EMBL/GenBank/DDBJ databases">
        <title>Genome Sequence of Physisporinus lineatus.</title>
        <authorList>
            <person name="Buettner E."/>
        </authorList>
    </citation>
    <scope>NUCLEOTIDE SEQUENCE</scope>
    <source>
        <strain evidence="2">VT162</strain>
    </source>
</reference>
<comment type="caution">
    <text evidence="2">The sequence shown here is derived from an EMBL/GenBank/DDBJ whole genome shotgun (WGS) entry which is preliminary data.</text>
</comment>
<name>A0AAD5YGM3_9APHY</name>
<keyword evidence="3" id="KW-1185">Reference proteome</keyword>
<dbReference type="EMBL" id="JANAWD010000196">
    <property type="protein sequence ID" value="KAJ3484255.1"/>
    <property type="molecule type" value="Genomic_DNA"/>
</dbReference>
<keyword evidence="1" id="KW-0812">Transmembrane</keyword>